<dbReference type="AlphaFoldDB" id="A0A6J7HK52"/>
<protein>
    <submittedName>
        <fullName evidence="1">Unannotated protein</fullName>
    </submittedName>
</protein>
<name>A0A6J7HK52_9ZZZZ</name>
<gene>
    <name evidence="1" type="ORF">UFOPK3564_01774</name>
</gene>
<sequence>MDPRGLKPLVDHLRARAVPGYTSDDPTAVALERRRADAIASLVDLLEEDLALVRPSTRETLEAFVLGPVSALDDSDVLGLRATALIAGYGIGPETTSVTHLRLLDALAIAVVRDAWDMAAEVGEVLLRSGSSSAELAAVVGLEVWETEAAVAGLDPGDDYFARRAELPRDERRRRIAALGAPVPADARG</sequence>
<evidence type="ECO:0000313" key="1">
    <source>
        <dbReference type="EMBL" id="CAB4919932.1"/>
    </source>
</evidence>
<reference evidence="1" key="1">
    <citation type="submission" date="2020-05" db="EMBL/GenBank/DDBJ databases">
        <authorList>
            <person name="Chiriac C."/>
            <person name="Salcher M."/>
            <person name="Ghai R."/>
            <person name="Kavagutti S V."/>
        </authorList>
    </citation>
    <scope>NUCLEOTIDE SEQUENCE</scope>
</reference>
<proteinExistence type="predicted"/>
<organism evidence="1">
    <name type="scientific">freshwater metagenome</name>
    <dbReference type="NCBI Taxonomy" id="449393"/>
    <lineage>
        <taxon>unclassified sequences</taxon>
        <taxon>metagenomes</taxon>
        <taxon>ecological metagenomes</taxon>
    </lineage>
</organism>
<dbReference type="EMBL" id="CAFBMK010000101">
    <property type="protein sequence ID" value="CAB4919932.1"/>
    <property type="molecule type" value="Genomic_DNA"/>
</dbReference>
<accession>A0A6J7HK52</accession>